<proteinExistence type="predicted"/>
<dbReference type="Gene3D" id="3.40.50.150">
    <property type="entry name" value="Vaccinia Virus protein VP39"/>
    <property type="match status" value="1"/>
</dbReference>
<sequence length="303" mass="33774">MSSSNGSVNYDHSGGTYVGMSQRQQAEYERLRLQHELHKRAMSGELVRVPLSKTQPLRILDSATGDGLWMLDVSKQYPLASFVGTDLFPNHFKQLRNLPASISFKTQSVLDDWPDEDSNAYDLVHQRHCIGQFSPEKAAAIIKRLFNLVKPGGYLQIVEASNAHFDGGKKYVYMERAMDYLVKIFAEFGITASPGPSAAGWMREAGVVDIREEVLSIPIGVKAVTPEDQTATTANILNIIDNFAAVGSKNPNHWFTPDDFKALREGLVEELATNGNTWRFWVVTGRKPAQGPVYNFIDGYSKM</sequence>
<dbReference type="Pfam" id="PF13489">
    <property type="entry name" value="Methyltransf_23"/>
    <property type="match status" value="1"/>
</dbReference>
<dbReference type="OrthoDB" id="184880at2759"/>
<evidence type="ECO:0000313" key="2">
    <source>
        <dbReference type="Proteomes" id="UP000701801"/>
    </source>
</evidence>
<name>A0A9N9Q1C6_9HELO</name>
<dbReference type="PANTHER" id="PTHR43591:SF105">
    <property type="entry name" value="METHYLTRANSFERASE DOMAIN-CONTAINING PROTEIN-RELATED"/>
    <property type="match status" value="1"/>
</dbReference>
<gene>
    <name evidence="1" type="ORF">HYALB_00001402</name>
</gene>
<organism evidence="1 2">
    <name type="scientific">Hymenoscyphus albidus</name>
    <dbReference type="NCBI Taxonomy" id="595503"/>
    <lineage>
        <taxon>Eukaryota</taxon>
        <taxon>Fungi</taxon>
        <taxon>Dikarya</taxon>
        <taxon>Ascomycota</taxon>
        <taxon>Pezizomycotina</taxon>
        <taxon>Leotiomycetes</taxon>
        <taxon>Helotiales</taxon>
        <taxon>Helotiaceae</taxon>
        <taxon>Hymenoscyphus</taxon>
    </lineage>
</organism>
<dbReference type="PANTHER" id="PTHR43591">
    <property type="entry name" value="METHYLTRANSFERASE"/>
    <property type="match status" value="1"/>
</dbReference>
<dbReference type="AlphaFoldDB" id="A0A9N9Q1C6"/>
<keyword evidence="2" id="KW-1185">Reference proteome</keyword>
<dbReference type="Proteomes" id="UP000701801">
    <property type="component" value="Unassembled WGS sequence"/>
</dbReference>
<comment type="caution">
    <text evidence="1">The sequence shown here is derived from an EMBL/GenBank/DDBJ whole genome shotgun (WGS) entry which is preliminary data.</text>
</comment>
<evidence type="ECO:0000313" key="1">
    <source>
        <dbReference type="EMBL" id="CAG8971237.1"/>
    </source>
</evidence>
<accession>A0A9N9Q1C6</accession>
<reference evidence="1" key="1">
    <citation type="submission" date="2021-07" db="EMBL/GenBank/DDBJ databases">
        <authorList>
            <person name="Durling M."/>
        </authorList>
    </citation>
    <scope>NUCLEOTIDE SEQUENCE</scope>
</reference>
<dbReference type="InterPro" id="IPR029063">
    <property type="entry name" value="SAM-dependent_MTases_sf"/>
</dbReference>
<dbReference type="EMBL" id="CAJVRM010000015">
    <property type="protein sequence ID" value="CAG8971237.1"/>
    <property type="molecule type" value="Genomic_DNA"/>
</dbReference>
<dbReference type="CDD" id="cd02440">
    <property type="entry name" value="AdoMet_MTases"/>
    <property type="match status" value="1"/>
</dbReference>
<dbReference type="GO" id="GO:0008168">
    <property type="term" value="F:methyltransferase activity"/>
    <property type="evidence" value="ECO:0007669"/>
    <property type="project" value="TreeGrafter"/>
</dbReference>
<dbReference type="SUPFAM" id="SSF53335">
    <property type="entry name" value="S-adenosyl-L-methionine-dependent methyltransferases"/>
    <property type="match status" value="1"/>
</dbReference>
<protein>
    <submittedName>
        <fullName evidence="1">Uncharacterized protein</fullName>
    </submittedName>
</protein>